<organism evidence="4 5">
    <name type="scientific">Penicillium steckii</name>
    <dbReference type="NCBI Taxonomy" id="303698"/>
    <lineage>
        <taxon>Eukaryota</taxon>
        <taxon>Fungi</taxon>
        <taxon>Dikarya</taxon>
        <taxon>Ascomycota</taxon>
        <taxon>Pezizomycotina</taxon>
        <taxon>Eurotiomycetes</taxon>
        <taxon>Eurotiomycetidae</taxon>
        <taxon>Eurotiales</taxon>
        <taxon>Aspergillaceae</taxon>
        <taxon>Penicillium</taxon>
    </lineage>
</organism>
<dbReference type="SUPFAM" id="SSF53383">
    <property type="entry name" value="PLP-dependent transferases"/>
    <property type="match status" value="1"/>
</dbReference>
<sequence>MVKIELFEVDHWILSQSSDIKHNLAHSYCLPKSLSDVQRQAGSSEIGTDVFSPVLSKTLDYGPMKGSEALRSNISNLYSSESSSPLSIEKIVTTPGASLANFIVLFAFLGPDDHVIVQYPTYQQLYAVPASIGADVSLWKTSQSEDWKLDLDELEKLIRPNTKMIIINNPQNPTGAIISKQTLEQIVKTARSYSITVFSDEVYRPLFHSVSPTDPEYPPSILSMGYDNTIATSSLSKAYSLAGLRVGWIASHNPKVIDLCVNVRSYALITASQIDEHLASFVLGPPVRQLIEGNRALAKQNRNIVQSFIDKNSSVCEWARPEGGPIGFIRFVMSGRPVDDVVFCTQLLEKRGLLLVPGRKCFGDGVNFSGYVRLGFGGDTEELIAGLGALQNFLQNEYMDVPVYPGA</sequence>
<dbReference type="PANTHER" id="PTHR43510:SF1">
    <property type="entry name" value="AMINOTRANSFERASE FUNCTION, HYPOTHETICAL (EUROFUNG)"/>
    <property type="match status" value="1"/>
</dbReference>
<dbReference type="InterPro" id="IPR015422">
    <property type="entry name" value="PyrdxlP-dep_Trfase_small"/>
</dbReference>
<dbReference type="CDD" id="cd00609">
    <property type="entry name" value="AAT_like"/>
    <property type="match status" value="1"/>
</dbReference>
<feature type="domain" description="Aminotransferase class I/classII large" evidence="3">
    <location>
        <begin position="58"/>
        <end position="383"/>
    </location>
</feature>
<dbReference type="Gene3D" id="3.40.640.10">
    <property type="entry name" value="Type I PLP-dependent aspartate aminotransferase-like (Major domain)"/>
    <property type="match status" value="1"/>
</dbReference>
<comment type="similarity">
    <text evidence="1">Belongs to the class-I pyridoxal-phosphate-dependent aminotransferase family.</text>
</comment>
<reference evidence="5" key="1">
    <citation type="journal article" date="2017" name="Nat. Microbiol.">
        <title>Global analysis of biosynthetic gene clusters reveals vast potential of secondary metabolite production in Penicillium species.</title>
        <authorList>
            <person name="Nielsen J.C."/>
            <person name="Grijseels S."/>
            <person name="Prigent S."/>
            <person name="Ji B."/>
            <person name="Dainat J."/>
            <person name="Nielsen K.F."/>
            <person name="Frisvad J.C."/>
            <person name="Workman M."/>
            <person name="Nielsen J."/>
        </authorList>
    </citation>
    <scope>NUCLEOTIDE SEQUENCE [LARGE SCALE GENOMIC DNA]</scope>
    <source>
        <strain evidence="5">IBT 24891</strain>
    </source>
</reference>
<dbReference type="PANTHER" id="PTHR43510">
    <property type="entry name" value="AMINOTRANSFERASE FUNCTION, HYPOTHETICAL (EUROFUNG)"/>
    <property type="match status" value="1"/>
</dbReference>
<protein>
    <recommendedName>
        <fullName evidence="3">Aminotransferase class I/classII large domain-containing protein</fullName>
    </recommendedName>
</protein>
<proteinExistence type="inferred from homology"/>
<dbReference type="Gene3D" id="3.90.1150.10">
    <property type="entry name" value="Aspartate Aminotransferase, domain 1"/>
    <property type="match status" value="1"/>
</dbReference>
<dbReference type="InterPro" id="IPR015421">
    <property type="entry name" value="PyrdxlP-dep_Trfase_major"/>
</dbReference>
<dbReference type="Proteomes" id="UP000191285">
    <property type="component" value="Unassembled WGS sequence"/>
</dbReference>
<keyword evidence="5" id="KW-1185">Reference proteome</keyword>
<comment type="caution">
    <text evidence="4">The sequence shown here is derived from an EMBL/GenBank/DDBJ whole genome shotgun (WGS) entry which is preliminary data.</text>
</comment>
<dbReference type="InterPro" id="IPR004839">
    <property type="entry name" value="Aminotransferase_I/II_large"/>
</dbReference>
<gene>
    <name evidence="4" type="ORF">PENSTE_c009G02430</name>
</gene>
<dbReference type="OrthoDB" id="7042322at2759"/>
<dbReference type="EMBL" id="MLKD01000009">
    <property type="protein sequence ID" value="OQE23069.1"/>
    <property type="molecule type" value="Genomic_DNA"/>
</dbReference>
<evidence type="ECO:0000313" key="4">
    <source>
        <dbReference type="EMBL" id="OQE23069.1"/>
    </source>
</evidence>
<evidence type="ECO:0000256" key="1">
    <source>
        <dbReference type="ARBA" id="ARBA00007441"/>
    </source>
</evidence>
<dbReference type="GO" id="GO:0003824">
    <property type="term" value="F:catalytic activity"/>
    <property type="evidence" value="ECO:0007669"/>
    <property type="project" value="InterPro"/>
</dbReference>
<dbReference type="InterPro" id="IPR015424">
    <property type="entry name" value="PyrdxlP-dep_Trfase"/>
</dbReference>
<dbReference type="STRING" id="303698.A0A1V6TB60"/>
<keyword evidence="2" id="KW-0663">Pyridoxal phosphate</keyword>
<dbReference type="PROSITE" id="PS00105">
    <property type="entry name" value="AA_TRANSFER_CLASS_1"/>
    <property type="match status" value="1"/>
</dbReference>
<name>A0A1V6TB60_9EURO</name>
<evidence type="ECO:0000256" key="2">
    <source>
        <dbReference type="ARBA" id="ARBA00022898"/>
    </source>
</evidence>
<accession>A0A1V6TB60</accession>
<dbReference type="InterPro" id="IPR004838">
    <property type="entry name" value="NHTrfase_class1_PyrdxlP-BS"/>
</dbReference>
<dbReference type="GO" id="GO:0030170">
    <property type="term" value="F:pyridoxal phosphate binding"/>
    <property type="evidence" value="ECO:0007669"/>
    <property type="project" value="InterPro"/>
</dbReference>
<evidence type="ECO:0000313" key="5">
    <source>
        <dbReference type="Proteomes" id="UP000191285"/>
    </source>
</evidence>
<dbReference type="AlphaFoldDB" id="A0A1V6TB60"/>
<evidence type="ECO:0000259" key="3">
    <source>
        <dbReference type="Pfam" id="PF00155"/>
    </source>
</evidence>
<dbReference type="Pfam" id="PF00155">
    <property type="entry name" value="Aminotran_1_2"/>
    <property type="match status" value="1"/>
</dbReference>